<protein>
    <submittedName>
        <fullName evidence="3">Uncharacterized protein</fullName>
    </submittedName>
</protein>
<evidence type="ECO:0000313" key="4">
    <source>
        <dbReference type="Proteomes" id="UP000217790"/>
    </source>
</evidence>
<proteinExistence type="predicted"/>
<organism evidence="3 4">
    <name type="scientific">Armillaria gallica</name>
    <name type="common">Bulbous honey fungus</name>
    <name type="synonym">Armillaria bulbosa</name>
    <dbReference type="NCBI Taxonomy" id="47427"/>
    <lineage>
        <taxon>Eukaryota</taxon>
        <taxon>Fungi</taxon>
        <taxon>Dikarya</taxon>
        <taxon>Basidiomycota</taxon>
        <taxon>Agaricomycotina</taxon>
        <taxon>Agaricomycetes</taxon>
        <taxon>Agaricomycetidae</taxon>
        <taxon>Agaricales</taxon>
        <taxon>Marasmiineae</taxon>
        <taxon>Physalacriaceae</taxon>
        <taxon>Armillaria</taxon>
    </lineage>
</organism>
<feature type="compositionally biased region" description="Pro residues" evidence="1">
    <location>
        <begin position="281"/>
        <end position="293"/>
    </location>
</feature>
<gene>
    <name evidence="3" type="ORF">ARMGADRAFT_1090171</name>
</gene>
<keyword evidence="2" id="KW-0812">Transmembrane</keyword>
<dbReference type="AlphaFoldDB" id="A0A2H3D2P5"/>
<dbReference type="InParanoid" id="A0A2H3D2P5"/>
<feature type="region of interest" description="Disordered" evidence="1">
    <location>
        <begin position="404"/>
        <end position="441"/>
    </location>
</feature>
<sequence length="441" mass="49045">MENDDAQILAITLGIPSATFLSVALILTVRFCYRPLQRLEVPNAAPTVTTNPPNNPTDDVNAIPLEQLPPRIFAPVPWRPITINNFAGSGIWEEEEIPPELPSPVIPERRAPAPARECTPVITIASPSPPTSDHSLDGGFDVGWDTRPIAPSTTYDPWANRDDAPPPPAGIAPDEFWDNVDLPLSTYFPSNYAILSHRTPSPTGARNLTTWDQPIQNPEYTPEPVRTVEEPIAGPSTLAVPARQSGWQNAPRLREQPQLEGPGTGRWPSEPGTSDTAVGTLPPPRDQPLPSPQPTLMEFPSRPPSQWASVCLPTPIPPMMTLTDTSKFYKETADDLSIGIPNILKRADYSSIYECFANELPFNPRGLPSDDILQYEAERNAHFLWNDLHPKEPKEALPSYEEATIETETQEPMPIELQRYQHDHRHRRRPRLLGVVNQQHP</sequence>
<evidence type="ECO:0000313" key="3">
    <source>
        <dbReference type="EMBL" id="PBK82593.1"/>
    </source>
</evidence>
<feature type="compositionally biased region" description="Basic residues" evidence="1">
    <location>
        <begin position="422"/>
        <end position="431"/>
    </location>
</feature>
<evidence type="ECO:0000256" key="2">
    <source>
        <dbReference type="SAM" id="Phobius"/>
    </source>
</evidence>
<keyword evidence="2" id="KW-1133">Transmembrane helix</keyword>
<keyword evidence="2" id="KW-0472">Membrane</keyword>
<name>A0A2H3D2P5_ARMGA</name>
<dbReference type="EMBL" id="KZ293715">
    <property type="protein sequence ID" value="PBK82593.1"/>
    <property type="molecule type" value="Genomic_DNA"/>
</dbReference>
<feature type="region of interest" description="Disordered" evidence="1">
    <location>
        <begin position="244"/>
        <end position="302"/>
    </location>
</feature>
<reference evidence="4" key="1">
    <citation type="journal article" date="2017" name="Nat. Ecol. Evol.">
        <title>Genome expansion and lineage-specific genetic innovations in the forest pathogenic fungi Armillaria.</title>
        <authorList>
            <person name="Sipos G."/>
            <person name="Prasanna A.N."/>
            <person name="Walter M.C."/>
            <person name="O'Connor E."/>
            <person name="Balint B."/>
            <person name="Krizsan K."/>
            <person name="Kiss B."/>
            <person name="Hess J."/>
            <person name="Varga T."/>
            <person name="Slot J."/>
            <person name="Riley R."/>
            <person name="Boka B."/>
            <person name="Rigling D."/>
            <person name="Barry K."/>
            <person name="Lee J."/>
            <person name="Mihaltcheva S."/>
            <person name="LaButti K."/>
            <person name="Lipzen A."/>
            <person name="Waldron R."/>
            <person name="Moloney N.M."/>
            <person name="Sperisen C."/>
            <person name="Kredics L."/>
            <person name="Vagvoelgyi C."/>
            <person name="Patrignani A."/>
            <person name="Fitzpatrick D."/>
            <person name="Nagy I."/>
            <person name="Doyle S."/>
            <person name="Anderson J.B."/>
            <person name="Grigoriev I.V."/>
            <person name="Gueldener U."/>
            <person name="Muensterkoetter M."/>
            <person name="Nagy L.G."/>
        </authorList>
    </citation>
    <scope>NUCLEOTIDE SEQUENCE [LARGE SCALE GENOMIC DNA]</scope>
    <source>
        <strain evidence="4">Ar21-2</strain>
    </source>
</reference>
<feature type="transmembrane region" description="Helical" evidence="2">
    <location>
        <begin position="6"/>
        <end position="29"/>
    </location>
</feature>
<keyword evidence="4" id="KW-1185">Reference proteome</keyword>
<accession>A0A2H3D2P5</accession>
<dbReference type="Proteomes" id="UP000217790">
    <property type="component" value="Unassembled WGS sequence"/>
</dbReference>
<evidence type="ECO:0000256" key="1">
    <source>
        <dbReference type="SAM" id="MobiDB-lite"/>
    </source>
</evidence>